<protein>
    <recommendedName>
        <fullName evidence="3">ABC1 atypical kinase-like domain-containing protein</fullName>
    </recommendedName>
</protein>
<evidence type="ECO:0000313" key="4">
    <source>
        <dbReference type="EMBL" id="KAJ4470410.1"/>
    </source>
</evidence>
<comment type="caution">
    <text evidence="4">The sequence shown here is derived from an EMBL/GenBank/DDBJ whole genome shotgun (WGS) entry which is preliminary data.</text>
</comment>
<dbReference type="Pfam" id="PF03109">
    <property type="entry name" value="ABC1"/>
    <property type="match status" value="1"/>
</dbReference>
<feature type="domain" description="ABC1 atypical kinase-like" evidence="3">
    <location>
        <begin position="186"/>
        <end position="268"/>
    </location>
</feature>
<proteinExistence type="predicted"/>
<reference evidence="4" key="2">
    <citation type="journal article" date="2023" name="Proc. Natl. Acad. Sci. U.S.A.">
        <title>A global phylogenomic analysis of the shiitake genus Lentinula.</title>
        <authorList>
            <person name="Sierra-Patev S."/>
            <person name="Min B."/>
            <person name="Naranjo-Ortiz M."/>
            <person name="Looney B."/>
            <person name="Konkel Z."/>
            <person name="Slot J.C."/>
            <person name="Sakamoto Y."/>
            <person name="Steenwyk J.L."/>
            <person name="Rokas A."/>
            <person name="Carro J."/>
            <person name="Camarero S."/>
            <person name="Ferreira P."/>
            <person name="Molpeceres G."/>
            <person name="Ruiz-Duenas F.J."/>
            <person name="Serrano A."/>
            <person name="Henrissat B."/>
            <person name="Drula E."/>
            <person name="Hughes K.W."/>
            <person name="Mata J.L."/>
            <person name="Ishikawa N.K."/>
            <person name="Vargas-Isla R."/>
            <person name="Ushijima S."/>
            <person name="Smith C.A."/>
            <person name="Donoghue J."/>
            <person name="Ahrendt S."/>
            <person name="Andreopoulos W."/>
            <person name="He G."/>
            <person name="LaButti K."/>
            <person name="Lipzen A."/>
            <person name="Ng V."/>
            <person name="Riley R."/>
            <person name="Sandor L."/>
            <person name="Barry K."/>
            <person name="Martinez A.T."/>
            <person name="Xiao Y."/>
            <person name="Gibbons J.G."/>
            <person name="Terashima K."/>
            <person name="Grigoriev I.V."/>
            <person name="Hibbett D."/>
        </authorList>
    </citation>
    <scope>NUCLEOTIDE SEQUENCE</scope>
    <source>
        <strain evidence="4">Sp2 HRB7682 ss15</strain>
    </source>
</reference>
<dbReference type="SUPFAM" id="SSF56112">
    <property type="entry name" value="Protein kinase-like (PK-like)"/>
    <property type="match status" value="1"/>
</dbReference>
<feature type="chain" id="PRO_5040935811" description="ABC1 atypical kinase-like domain-containing protein" evidence="2">
    <location>
        <begin position="22"/>
        <end position="333"/>
    </location>
</feature>
<evidence type="ECO:0000256" key="1">
    <source>
        <dbReference type="SAM" id="MobiDB-lite"/>
    </source>
</evidence>
<evidence type="ECO:0000259" key="3">
    <source>
        <dbReference type="Pfam" id="PF03109"/>
    </source>
</evidence>
<dbReference type="EMBL" id="JANVFS010000032">
    <property type="protein sequence ID" value="KAJ4470410.1"/>
    <property type="molecule type" value="Genomic_DNA"/>
</dbReference>
<dbReference type="Proteomes" id="UP001150238">
    <property type="component" value="Unassembled WGS sequence"/>
</dbReference>
<feature type="region of interest" description="Disordered" evidence="1">
    <location>
        <begin position="308"/>
        <end position="333"/>
    </location>
</feature>
<organism evidence="4 5">
    <name type="scientific">Lentinula lateritia</name>
    <dbReference type="NCBI Taxonomy" id="40482"/>
    <lineage>
        <taxon>Eukaryota</taxon>
        <taxon>Fungi</taxon>
        <taxon>Dikarya</taxon>
        <taxon>Basidiomycota</taxon>
        <taxon>Agaricomycotina</taxon>
        <taxon>Agaricomycetes</taxon>
        <taxon>Agaricomycetidae</taxon>
        <taxon>Agaricales</taxon>
        <taxon>Marasmiineae</taxon>
        <taxon>Omphalotaceae</taxon>
        <taxon>Lentinula</taxon>
    </lineage>
</organism>
<gene>
    <name evidence="4" type="ORF">C8J55DRAFT_522828</name>
</gene>
<sequence>MFFRVVLLLPLVIRTCLLVAARTIPHGQPRGVLPDGNIGTPAIMNLPIATLVEGTSLERRVLSKEDWDAEWFKQLGQPWINFDITKPWEPQCYGYNQNQEVFKDDLTAKVARRTPLSGAKGGNNQGVFSLQDSYPIDSKTIAAASLIVKFVDFSQPISSCEVFALRKFKLILEAGHTTVDGYKIGVIVMKRMSGEPLQETDVWKSASREHKAAICQKLAVYMLNLTYKLVKQGFLHADFSPSNILVKFTSMNGQVPKLETVSIVDWGHPGIYTTISTRLPDEKSYSTWFLKRWVFLWQSVNNELHAGKEAASKDGASAKGHEGKNQKRRLPWS</sequence>
<name>A0A9W9DI40_9AGAR</name>
<keyword evidence="2" id="KW-0732">Signal</keyword>
<feature type="signal peptide" evidence="2">
    <location>
        <begin position="1"/>
        <end position="21"/>
    </location>
</feature>
<evidence type="ECO:0000256" key="2">
    <source>
        <dbReference type="SAM" id="SignalP"/>
    </source>
</evidence>
<dbReference type="InterPro" id="IPR004147">
    <property type="entry name" value="ABC1_dom"/>
</dbReference>
<dbReference type="AlphaFoldDB" id="A0A9W9DI40"/>
<accession>A0A9W9DI40</accession>
<evidence type="ECO:0000313" key="5">
    <source>
        <dbReference type="Proteomes" id="UP001150238"/>
    </source>
</evidence>
<dbReference type="InterPro" id="IPR011009">
    <property type="entry name" value="Kinase-like_dom_sf"/>
</dbReference>
<reference evidence="4" key="1">
    <citation type="submission" date="2022-08" db="EMBL/GenBank/DDBJ databases">
        <authorList>
            <consortium name="DOE Joint Genome Institute"/>
            <person name="Min B."/>
            <person name="Riley R."/>
            <person name="Sierra-Patev S."/>
            <person name="Naranjo-Ortiz M."/>
            <person name="Looney B."/>
            <person name="Konkel Z."/>
            <person name="Slot J.C."/>
            <person name="Sakamoto Y."/>
            <person name="Steenwyk J.L."/>
            <person name="Rokas A."/>
            <person name="Carro J."/>
            <person name="Camarero S."/>
            <person name="Ferreira P."/>
            <person name="Molpeceres G."/>
            <person name="Ruiz-Duenas F.J."/>
            <person name="Serrano A."/>
            <person name="Henrissat B."/>
            <person name="Drula E."/>
            <person name="Hughes K.W."/>
            <person name="Mata J.L."/>
            <person name="Ishikawa N.K."/>
            <person name="Vargas-Isla R."/>
            <person name="Ushijima S."/>
            <person name="Smith C.A."/>
            <person name="Ahrendt S."/>
            <person name="Andreopoulos W."/>
            <person name="He G."/>
            <person name="Labutti K."/>
            <person name="Lipzen A."/>
            <person name="Ng V."/>
            <person name="Sandor L."/>
            <person name="Barry K."/>
            <person name="Martinez A.T."/>
            <person name="Xiao Y."/>
            <person name="Gibbons J.G."/>
            <person name="Terashima K."/>
            <person name="Hibbett D.S."/>
            <person name="Grigoriev I.V."/>
        </authorList>
    </citation>
    <scope>NUCLEOTIDE SEQUENCE</scope>
    <source>
        <strain evidence="4">Sp2 HRB7682 ss15</strain>
    </source>
</reference>